<dbReference type="EMBL" id="JAINUF010000096">
    <property type="protein sequence ID" value="KAJ8331944.1"/>
    <property type="molecule type" value="Genomic_DNA"/>
</dbReference>
<dbReference type="InterPro" id="IPR049467">
    <property type="entry name" value="UBAP-1-like_UBA2"/>
</dbReference>
<dbReference type="InterPro" id="IPR038870">
    <property type="entry name" value="UBAP1"/>
</dbReference>
<dbReference type="GO" id="GO:0043162">
    <property type="term" value="P:ubiquitin-dependent protein catabolic process via the multivesicular body sorting pathway"/>
    <property type="evidence" value="ECO:0007669"/>
    <property type="project" value="InterPro"/>
</dbReference>
<feature type="compositionally biased region" description="Basic and acidic residues" evidence="1">
    <location>
        <begin position="117"/>
        <end position="132"/>
    </location>
</feature>
<feature type="non-terminal residue" evidence="3">
    <location>
        <position position="1"/>
    </location>
</feature>
<name>A0A9Q1E4C7_SYNKA</name>
<dbReference type="GO" id="GO:0043130">
    <property type="term" value="F:ubiquitin binding"/>
    <property type="evidence" value="ECO:0007669"/>
    <property type="project" value="InterPro"/>
</dbReference>
<dbReference type="SUPFAM" id="SSF46934">
    <property type="entry name" value="UBA-like"/>
    <property type="match status" value="2"/>
</dbReference>
<feature type="domain" description="UBA" evidence="2">
    <location>
        <begin position="347"/>
        <end position="394"/>
    </location>
</feature>
<dbReference type="OrthoDB" id="2018023at2759"/>
<keyword evidence="4" id="KW-1185">Reference proteome</keyword>
<feature type="compositionally biased region" description="Pro residues" evidence="1">
    <location>
        <begin position="153"/>
        <end position="167"/>
    </location>
</feature>
<dbReference type="CDD" id="cd14316">
    <property type="entry name" value="UBA2_UBAP1_like"/>
    <property type="match status" value="1"/>
</dbReference>
<gene>
    <name evidence="3" type="ORF">SKAU_G00430750</name>
</gene>
<protein>
    <recommendedName>
        <fullName evidence="2">UBA domain-containing protein</fullName>
    </recommendedName>
</protein>
<evidence type="ECO:0000259" key="2">
    <source>
        <dbReference type="PROSITE" id="PS50030"/>
    </source>
</evidence>
<proteinExistence type="predicted"/>
<dbReference type="Pfam" id="PF21267">
    <property type="entry name" value="UBAP-1_UBA2"/>
    <property type="match status" value="1"/>
</dbReference>
<dbReference type="PANTHER" id="PTHR15960:SF2">
    <property type="entry name" value="UBIQUITIN-ASSOCIATED PROTEIN 1"/>
    <property type="match status" value="1"/>
</dbReference>
<organism evidence="3 4">
    <name type="scientific">Synaphobranchus kaupii</name>
    <name type="common">Kaup's arrowtooth eel</name>
    <dbReference type="NCBI Taxonomy" id="118154"/>
    <lineage>
        <taxon>Eukaryota</taxon>
        <taxon>Metazoa</taxon>
        <taxon>Chordata</taxon>
        <taxon>Craniata</taxon>
        <taxon>Vertebrata</taxon>
        <taxon>Euteleostomi</taxon>
        <taxon>Actinopterygii</taxon>
        <taxon>Neopterygii</taxon>
        <taxon>Teleostei</taxon>
        <taxon>Anguilliformes</taxon>
        <taxon>Synaphobranchidae</taxon>
        <taxon>Synaphobranchus</taxon>
    </lineage>
</organism>
<dbReference type="SMART" id="SM00165">
    <property type="entry name" value="UBA"/>
    <property type="match status" value="2"/>
</dbReference>
<accession>A0A9Q1E4C7</accession>
<feature type="region of interest" description="Disordered" evidence="1">
    <location>
        <begin position="236"/>
        <end position="270"/>
    </location>
</feature>
<feature type="compositionally biased region" description="Gly residues" evidence="1">
    <location>
        <begin position="188"/>
        <end position="197"/>
    </location>
</feature>
<dbReference type="InterPro" id="IPR042575">
    <property type="entry name" value="UBAP1_C"/>
</dbReference>
<comment type="caution">
    <text evidence="3">The sequence shown here is derived from an EMBL/GenBank/DDBJ whole genome shotgun (WGS) entry which is preliminary data.</text>
</comment>
<reference evidence="3" key="1">
    <citation type="journal article" date="2023" name="Science">
        <title>Genome structures resolve the early diversification of teleost fishes.</title>
        <authorList>
            <person name="Parey E."/>
            <person name="Louis A."/>
            <person name="Montfort J."/>
            <person name="Bouchez O."/>
            <person name="Roques C."/>
            <person name="Iampietro C."/>
            <person name="Lluch J."/>
            <person name="Castinel A."/>
            <person name="Donnadieu C."/>
            <person name="Desvignes T."/>
            <person name="Floi Bucao C."/>
            <person name="Jouanno E."/>
            <person name="Wen M."/>
            <person name="Mejri S."/>
            <person name="Dirks R."/>
            <person name="Jansen H."/>
            <person name="Henkel C."/>
            <person name="Chen W.J."/>
            <person name="Zahm M."/>
            <person name="Cabau C."/>
            <person name="Klopp C."/>
            <person name="Thompson A.W."/>
            <person name="Robinson-Rechavi M."/>
            <person name="Braasch I."/>
            <person name="Lecointre G."/>
            <person name="Bobe J."/>
            <person name="Postlethwait J.H."/>
            <person name="Berthelot C."/>
            <person name="Roest Crollius H."/>
            <person name="Guiguen Y."/>
        </authorList>
    </citation>
    <scope>NUCLEOTIDE SEQUENCE</scope>
    <source>
        <strain evidence="3">WJC10195</strain>
    </source>
</reference>
<sequence length="398" mass="42485">QYDFSLERRSVRWGEELADARAAQERARLRAEAAIAEAEAQEPVAASEDGDGGPPEGRSSDEQDPPPPALNPVLAGLRHNDILTPLPAPSLGPVRQASPPPPQSLNLADFEREEDPFDKLELKTLDDREELRNILQVQSATPPDPAPRSRSSTPPPAPAPVPAPRAAPKPALFHKPNGLVTLLDLDRPGGGGGGGLGPLENDRPCNIRSLTFPKLSDPGDPSDVCAYGSAPLRSLPNGAPLPSAGGRNDVGRSQEPHNGTPKEPGSAAPAFVVSPPGGGGLFSLSLGERQCVETIVGMGYSYEGVLKAMQRQGQNVEQVLDYLFVHARLCERGFDANAVEECLEMYQCSEEKALESLQLMSRFGEMGFERSAIKEVLLVHDNDQDKALEDLMARAAAS</sequence>
<dbReference type="PANTHER" id="PTHR15960">
    <property type="entry name" value="LD44032P"/>
    <property type="match status" value="1"/>
</dbReference>
<evidence type="ECO:0000256" key="1">
    <source>
        <dbReference type="SAM" id="MobiDB-lite"/>
    </source>
</evidence>
<dbReference type="GO" id="GO:0000813">
    <property type="term" value="C:ESCRT I complex"/>
    <property type="evidence" value="ECO:0007669"/>
    <property type="project" value="InterPro"/>
</dbReference>
<feature type="compositionally biased region" description="Low complexity" evidence="1">
    <location>
        <begin position="32"/>
        <end position="47"/>
    </location>
</feature>
<feature type="domain" description="UBA" evidence="2">
    <location>
        <begin position="285"/>
        <end position="326"/>
    </location>
</feature>
<evidence type="ECO:0000313" key="3">
    <source>
        <dbReference type="EMBL" id="KAJ8331944.1"/>
    </source>
</evidence>
<dbReference type="Gene3D" id="1.20.120.1920">
    <property type="entry name" value="UBAP1 SOUBA domain"/>
    <property type="match status" value="1"/>
</dbReference>
<dbReference type="InterPro" id="IPR015940">
    <property type="entry name" value="UBA"/>
</dbReference>
<dbReference type="CDD" id="cd14315">
    <property type="entry name" value="UBA1_UBAP1"/>
    <property type="match status" value="1"/>
</dbReference>
<dbReference type="Proteomes" id="UP001152622">
    <property type="component" value="Unassembled WGS sequence"/>
</dbReference>
<dbReference type="PROSITE" id="PS50030">
    <property type="entry name" value="UBA"/>
    <property type="match status" value="2"/>
</dbReference>
<dbReference type="InterPro" id="IPR009060">
    <property type="entry name" value="UBA-like_sf"/>
</dbReference>
<dbReference type="AlphaFoldDB" id="A0A9Q1E4C7"/>
<evidence type="ECO:0000313" key="4">
    <source>
        <dbReference type="Proteomes" id="UP001152622"/>
    </source>
</evidence>
<dbReference type="Pfam" id="PF22567">
    <property type="entry name" value="UBA_9"/>
    <property type="match status" value="1"/>
</dbReference>
<feature type="region of interest" description="Disordered" evidence="1">
    <location>
        <begin position="24"/>
        <end position="203"/>
    </location>
</feature>